<name>A0ABX6T120_9SPHN</name>
<dbReference type="Proteomes" id="UP000516134">
    <property type="component" value="Chromosome"/>
</dbReference>
<protein>
    <submittedName>
        <fullName evidence="2">Uncharacterized protein</fullName>
    </submittedName>
</protein>
<evidence type="ECO:0000313" key="3">
    <source>
        <dbReference type="Proteomes" id="UP000516134"/>
    </source>
</evidence>
<evidence type="ECO:0000313" key="2">
    <source>
        <dbReference type="EMBL" id="QNP43385.1"/>
    </source>
</evidence>
<feature type="region of interest" description="Disordered" evidence="1">
    <location>
        <begin position="1"/>
        <end position="23"/>
    </location>
</feature>
<keyword evidence="3" id="KW-1185">Reference proteome</keyword>
<dbReference type="RefSeq" id="WP_187714815.1">
    <property type="nucleotide sequence ID" value="NZ_CP060780.1"/>
</dbReference>
<evidence type="ECO:0000256" key="1">
    <source>
        <dbReference type="SAM" id="MobiDB-lite"/>
    </source>
</evidence>
<dbReference type="EMBL" id="CP060780">
    <property type="protein sequence ID" value="QNP43385.1"/>
    <property type="molecule type" value="Genomic_DNA"/>
</dbReference>
<feature type="region of interest" description="Disordered" evidence="1">
    <location>
        <begin position="95"/>
        <end position="117"/>
    </location>
</feature>
<feature type="compositionally biased region" description="Polar residues" evidence="1">
    <location>
        <begin position="1"/>
        <end position="18"/>
    </location>
</feature>
<reference evidence="2 3" key="1">
    <citation type="submission" date="2020-08" db="EMBL/GenBank/DDBJ databases">
        <title>Genome sequence of Sphingomonas daechungensis KACC 18115T.</title>
        <authorList>
            <person name="Hyun D.-W."/>
            <person name="Bae J.-W."/>
        </authorList>
    </citation>
    <scope>NUCLEOTIDE SEQUENCE [LARGE SCALE GENOMIC DNA]</scope>
    <source>
        <strain evidence="2 3">KACC 18115</strain>
    </source>
</reference>
<gene>
    <name evidence="2" type="ORF">H9L15_00530</name>
</gene>
<proteinExistence type="predicted"/>
<accession>A0ABX6T120</accession>
<sequence length="117" mass="12167">MQAAVNRQLNDVSVQQGAKSHDHIGPAMADDAALLGALPIAAAIIGSSSEGAKVLSFNERFRDTIELSTCTALNWDDAACLKEGKIADALNSYFSGSGPDGELDFRDGEGSPRATSV</sequence>
<organism evidence="2 3">
    <name type="scientific">Sphingomonas daechungensis</name>
    <dbReference type="NCBI Taxonomy" id="1176646"/>
    <lineage>
        <taxon>Bacteria</taxon>
        <taxon>Pseudomonadati</taxon>
        <taxon>Pseudomonadota</taxon>
        <taxon>Alphaproteobacteria</taxon>
        <taxon>Sphingomonadales</taxon>
        <taxon>Sphingomonadaceae</taxon>
        <taxon>Sphingomonas</taxon>
    </lineage>
</organism>